<feature type="domain" description="SusD-like N-terminal" evidence="7">
    <location>
        <begin position="161"/>
        <end position="304"/>
    </location>
</feature>
<dbReference type="Proteomes" id="UP000199045">
    <property type="component" value="Unassembled WGS sequence"/>
</dbReference>
<dbReference type="GO" id="GO:0009279">
    <property type="term" value="C:cell outer membrane"/>
    <property type="evidence" value="ECO:0007669"/>
    <property type="project" value="UniProtKB-SubCell"/>
</dbReference>
<evidence type="ECO:0000256" key="4">
    <source>
        <dbReference type="ARBA" id="ARBA00023136"/>
    </source>
</evidence>
<evidence type="ECO:0000313" key="9">
    <source>
        <dbReference type="Proteomes" id="UP000199045"/>
    </source>
</evidence>
<evidence type="ECO:0000259" key="7">
    <source>
        <dbReference type="Pfam" id="PF14322"/>
    </source>
</evidence>
<organism evidence="8 9">
    <name type="scientific">Chitinophaga filiformis</name>
    <name type="common">Myxococcus filiformis</name>
    <name type="synonym">Flexibacter filiformis</name>
    <dbReference type="NCBI Taxonomy" id="104663"/>
    <lineage>
        <taxon>Bacteria</taxon>
        <taxon>Pseudomonadati</taxon>
        <taxon>Bacteroidota</taxon>
        <taxon>Chitinophagia</taxon>
        <taxon>Chitinophagales</taxon>
        <taxon>Chitinophagaceae</taxon>
        <taxon>Chitinophaga</taxon>
    </lineage>
</organism>
<gene>
    <name evidence="8" type="ORF">SAMN04488121_101508</name>
</gene>
<evidence type="ECO:0000259" key="6">
    <source>
        <dbReference type="Pfam" id="PF07980"/>
    </source>
</evidence>
<sequence>MKYTIKQINKCIIHLLLGRRHKSDKIVQQTPTKVIVNAYCTLKLPARRKQNNYASNLGTYDSNISGTRTVTKTKIKHDMSYLFLILFFAINLNCTKLLDVDSPITNTNGENVFDENSSAIAVLTGIYTNMSKSDINTGTGWLTNISFTTGLTSDELELFDKSISYYVQYYANNISPEENTWAYIYKMIFISNSAIEHIPAGKLLSPQIRSQLLGEAKFIRALCYFYLTNIYGDVPLAITSDYKTNSLLPRSSITEIYTQIIKDLQDAKALLSENYIANDGVSETDERIRPNKSAASALLARVYLFREKYAEAELESSSLIDNHNLYELVEIGSVFLMNNREAIWQLQPVGTAANKTANTRDGQVFKLLPSWPQIGVPVSLSERLASSFEAHDLRKINWIDSIIVNGKTFYYPYKYKIGLENEPTKEYATVLRLGEQYLIRAEARIQLGKISEGISDLNIIRKRSTDLSAVPAEQFTQLSLSLSKAAALLAVENERRHELFTEWGHRWFDLKRTGRADQVLGIIKPGWQSTDQLFPLPANEIIGNPNLVGHQNPGYN</sequence>
<dbReference type="CDD" id="cd08977">
    <property type="entry name" value="SusD"/>
    <property type="match status" value="1"/>
</dbReference>
<keyword evidence="3" id="KW-0732">Signal</keyword>
<dbReference type="InterPro" id="IPR011990">
    <property type="entry name" value="TPR-like_helical_dom_sf"/>
</dbReference>
<evidence type="ECO:0000313" key="8">
    <source>
        <dbReference type="EMBL" id="SDF00947.1"/>
    </source>
</evidence>
<reference evidence="8 9" key="1">
    <citation type="submission" date="2016-10" db="EMBL/GenBank/DDBJ databases">
        <authorList>
            <person name="de Groot N.N."/>
        </authorList>
    </citation>
    <scope>NUCLEOTIDE SEQUENCE [LARGE SCALE GENOMIC DNA]</scope>
    <source>
        <strain evidence="8 9">DSM 527</strain>
    </source>
</reference>
<evidence type="ECO:0000256" key="2">
    <source>
        <dbReference type="ARBA" id="ARBA00006275"/>
    </source>
</evidence>
<dbReference type="EMBL" id="FNBN01000001">
    <property type="protein sequence ID" value="SDF00947.1"/>
    <property type="molecule type" value="Genomic_DNA"/>
</dbReference>
<dbReference type="Pfam" id="PF14322">
    <property type="entry name" value="SusD-like_3"/>
    <property type="match status" value="1"/>
</dbReference>
<proteinExistence type="inferred from homology"/>
<dbReference type="OrthoDB" id="625727at2"/>
<dbReference type="InterPro" id="IPR012944">
    <property type="entry name" value="SusD_RagB_dom"/>
</dbReference>
<dbReference type="SUPFAM" id="SSF48452">
    <property type="entry name" value="TPR-like"/>
    <property type="match status" value="1"/>
</dbReference>
<protein>
    <submittedName>
        <fullName evidence="8">SusD family protein</fullName>
    </submittedName>
</protein>
<dbReference type="Gene3D" id="1.25.40.390">
    <property type="match status" value="1"/>
</dbReference>
<dbReference type="AlphaFoldDB" id="A0A1G7HKC9"/>
<evidence type="ECO:0000256" key="1">
    <source>
        <dbReference type="ARBA" id="ARBA00004442"/>
    </source>
</evidence>
<keyword evidence="5" id="KW-0998">Cell outer membrane</keyword>
<keyword evidence="4" id="KW-0472">Membrane</keyword>
<evidence type="ECO:0000256" key="5">
    <source>
        <dbReference type="ARBA" id="ARBA00023237"/>
    </source>
</evidence>
<dbReference type="RefSeq" id="WP_089828653.1">
    <property type="nucleotide sequence ID" value="NZ_FNBN01000001.1"/>
</dbReference>
<dbReference type="STRING" id="104663.SAMN04488121_101508"/>
<evidence type="ECO:0000256" key="3">
    <source>
        <dbReference type="ARBA" id="ARBA00022729"/>
    </source>
</evidence>
<comment type="similarity">
    <text evidence="2">Belongs to the SusD family.</text>
</comment>
<comment type="subcellular location">
    <subcellularLocation>
        <location evidence="1">Cell outer membrane</location>
    </subcellularLocation>
</comment>
<accession>A0A1G7HKC9</accession>
<dbReference type="Pfam" id="PF07980">
    <property type="entry name" value="SusD_RagB"/>
    <property type="match status" value="1"/>
</dbReference>
<dbReference type="InterPro" id="IPR033985">
    <property type="entry name" value="SusD-like_N"/>
</dbReference>
<name>A0A1G7HKC9_CHIFI</name>
<feature type="domain" description="RagB/SusD" evidence="6">
    <location>
        <begin position="410"/>
        <end position="555"/>
    </location>
</feature>